<dbReference type="GO" id="GO:0007165">
    <property type="term" value="P:signal transduction"/>
    <property type="evidence" value="ECO:0007669"/>
    <property type="project" value="UniProtKB-KW"/>
</dbReference>
<reference evidence="8 9" key="1">
    <citation type="submission" date="2020-08" db="EMBL/GenBank/DDBJ databases">
        <title>Genomic Encyclopedia of Type Strains, Phase IV (KMG-IV): sequencing the most valuable type-strain genomes for metagenomic binning, comparative biology and taxonomic classification.</title>
        <authorList>
            <person name="Goeker M."/>
        </authorList>
    </citation>
    <scope>NUCLEOTIDE SEQUENCE [LARGE SCALE GENOMIC DNA]</scope>
    <source>
        <strain evidence="8 9">DSM 12141</strain>
    </source>
</reference>
<dbReference type="SUPFAM" id="SSF58104">
    <property type="entry name" value="Methyl-accepting chemotaxis protein (MCP) signaling domain"/>
    <property type="match status" value="1"/>
</dbReference>
<keyword evidence="6" id="KW-0812">Transmembrane</keyword>
<dbReference type="RefSeq" id="WP_170288489.1">
    <property type="nucleotide sequence ID" value="NZ_JACHIB010000002.1"/>
</dbReference>
<dbReference type="AlphaFoldDB" id="A0A7W9TM14"/>
<evidence type="ECO:0000256" key="3">
    <source>
        <dbReference type="ARBA" id="ARBA00029447"/>
    </source>
</evidence>
<name>A0A7W9TM14_CASDE</name>
<keyword evidence="4" id="KW-0807">Transducer</keyword>
<keyword evidence="6" id="KW-0472">Membrane</keyword>
<dbReference type="PROSITE" id="PS50111">
    <property type="entry name" value="CHEMOTAXIS_TRANSDUC_2"/>
    <property type="match status" value="1"/>
</dbReference>
<dbReference type="PANTHER" id="PTHR43531:SF14">
    <property type="entry name" value="METHYL-ACCEPTING CHEMOTAXIS PROTEIN I-RELATED"/>
    <property type="match status" value="1"/>
</dbReference>
<dbReference type="PANTHER" id="PTHR43531">
    <property type="entry name" value="PROTEIN ICFG"/>
    <property type="match status" value="1"/>
</dbReference>
<evidence type="ECO:0000256" key="6">
    <source>
        <dbReference type="SAM" id="Phobius"/>
    </source>
</evidence>
<dbReference type="Proteomes" id="UP000541136">
    <property type="component" value="Unassembled WGS sequence"/>
</dbReference>
<feature type="region of interest" description="Disordered" evidence="5">
    <location>
        <begin position="654"/>
        <end position="681"/>
    </location>
</feature>
<evidence type="ECO:0000259" key="7">
    <source>
        <dbReference type="PROSITE" id="PS50111"/>
    </source>
</evidence>
<protein>
    <submittedName>
        <fullName evidence="8">Methyl-accepting chemotaxis protein</fullName>
    </submittedName>
</protein>
<dbReference type="InterPro" id="IPR013587">
    <property type="entry name" value="Nitrate/nitrite_sensing"/>
</dbReference>
<dbReference type="EMBL" id="JACHIB010000002">
    <property type="protein sequence ID" value="MBB6082363.1"/>
    <property type="molecule type" value="Genomic_DNA"/>
</dbReference>
<comment type="similarity">
    <text evidence="3">Belongs to the methyl-accepting chemotaxis (MCP) protein family.</text>
</comment>
<dbReference type="GO" id="GO:0006935">
    <property type="term" value="P:chemotaxis"/>
    <property type="evidence" value="ECO:0007669"/>
    <property type="project" value="InterPro"/>
</dbReference>
<gene>
    <name evidence="8" type="ORF">HNR28_000383</name>
</gene>
<proteinExistence type="inferred from homology"/>
<dbReference type="InterPro" id="IPR051310">
    <property type="entry name" value="MCP_chemotaxis"/>
</dbReference>
<evidence type="ECO:0000313" key="9">
    <source>
        <dbReference type="Proteomes" id="UP000541136"/>
    </source>
</evidence>
<feature type="transmembrane region" description="Helical" evidence="6">
    <location>
        <begin position="323"/>
        <end position="343"/>
    </location>
</feature>
<feature type="compositionally biased region" description="Low complexity" evidence="5">
    <location>
        <begin position="669"/>
        <end position="681"/>
    </location>
</feature>
<evidence type="ECO:0000313" key="8">
    <source>
        <dbReference type="EMBL" id="MBB6082363.1"/>
    </source>
</evidence>
<dbReference type="Pfam" id="PF08376">
    <property type="entry name" value="NIT"/>
    <property type="match status" value="1"/>
</dbReference>
<evidence type="ECO:0000256" key="5">
    <source>
        <dbReference type="SAM" id="MobiDB-lite"/>
    </source>
</evidence>
<dbReference type="CDD" id="cd11386">
    <property type="entry name" value="MCP_signal"/>
    <property type="match status" value="1"/>
</dbReference>
<comment type="caution">
    <text evidence="8">The sequence shown here is derived from an EMBL/GenBank/DDBJ whole genome shotgun (WGS) entry which is preliminary data.</text>
</comment>
<dbReference type="FunFam" id="1.10.287.950:FF:000001">
    <property type="entry name" value="Methyl-accepting chemotaxis sensory transducer"/>
    <property type="match status" value="1"/>
</dbReference>
<dbReference type="Pfam" id="PF00015">
    <property type="entry name" value="MCPsignal"/>
    <property type="match status" value="1"/>
</dbReference>
<evidence type="ECO:0000256" key="4">
    <source>
        <dbReference type="PROSITE-ProRule" id="PRU00284"/>
    </source>
</evidence>
<dbReference type="PRINTS" id="PR00260">
    <property type="entry name" value="CHEMTRNSDUCR"/>
</dbReference>
<feature type="transmembrane region" description="Helical" evidence="6">
    <location>
        <begin position="20"/>
        <end position="39"/>
    </location>
</feature>
<feature type="domain" description="Methyl-accepting transducer" evidence="7">
    <location>
        <begin position="405"/>
        <end position="634"/>
    </location>
</feature>
<dbReference type="InterPro" id="IPR004090">
    <property type="entry name" value="Chemotax_Me-accpt_rcpt"/>
</dbReference>
<dbReference type="SMART" id="SM00283">
    <property type="entry name" value="MA"/>
    <property type="match status" value="1"/>
</dbReference>
<dbReference type="Gene3D" id="1.10.287.950">
    <property type="entry name" value="Methyl-accepting chemotaxis protein"/>
    <property type="match status" value="1"/>
</dbReference>
<evidence type="ECO:0000256" key="2">
    <source>
        <dbReference type="ARBA" id="ARBA00022481"/>
    </source>
</evidence>
<comment type="subcellular location">
    <subcellularLocation>
        <location evidence="1">Membrane</location>
    </subcellularLocation>
</comment>
<evidence type="ECO:0000256" key="1">
    <source>
        <dbReference type="ARBA" id="ARBA00004370"/>
    </source>
</evidence>
<keyword evidence="2" id="KW-0488">Methylation</keyword>
<sequence length="681" mass="72983">MKQSALDTVLNRLRLWQKFAVLALFGVVLVAMPFILYVNESGKTIQATRLESSGLEPMRLLMKALQLTQQHRGLSMITLNGDASAEARRATLQGDADRAFEALDAALRRDVQAPGLLSAWQEVLQGWNSLEGQVARKSLAPADSFQGHVELIGRLLRVKSLLLQHYGLSFDPQAQGYYLVDTALNQVPMLTELFGQTRAMGAGLLTRHEASEAERLRIMVLINRAEEHYISLNDALESAVRQYPELAASLGEPGKAALREARQAIELAQKEIIQAQAPRYPAADFFARYTQAIDSQYQLNQVALAQLESVLDERAASLSRTRMLLGGGIVLLSLLAALANFLITRALLRQLGGEPAYATAILNRIATGDLAVPIELKAQDRTSLLFAMRDMRDRLAEIVSKVRGGSTSIASASSQITAGNLDLASRTEQQASSLAETAATTEQITATVRQNADNAQQANTLAVSAGRTATEGGAIVAELVSTMGEINARGQQVADIIGVIDSIAFQTNILALNAAVEAARAGEQGRGFAVVAAEVRALAQRSAGAAKEIKTLIETSVESTARGNEQAARAGATMQQIVDGIHRVTDIMSEISAASREQTTGIEEINAAVTQMDDVTRQNASLVEESAAAAASLQEQADTLVELVAFFRLDTADHADPTGQPGGAHVQSRRAQAPRLLPARS</sequence>
<dbReference type="GO" id="GO:0004888">
    <property type="term" value="F:transmembrane signaling receptor activity"/>
    <property type="evidence" value="ECO:0007669"/>
    <property type="project" value="InterPro"/>
</dbReference>
<dbReference type="InterPro" id="IPR004089">
    <property type="entry name" value="MCPsignal_dom"/>
</dbReference>
<organism evidence="8 9">
    <name type="scientific">Castellaniella defragrans</name>
    <name type="common">Alcaligenes defragrans</name>
    <dbReference type="NCBI Taxonomy" id="75697"/>
    <lineage>
        <taxon>Bacteria</taxon>
        <taxon>Pseudomonadati</taxon>
        <taxon>Pseudomonadota</taxon>
        <taxon>Betaproteobacteria</taxon>
        <taxon>Burkholderiales</taxon>
        <taxon>Alcaligenaceae</taxon>
        <taxon>Castellaniella</taxon>
    </lineage>
</organism>
<keyword evidence="6" id="KW-1133">Transmembrane helix</keyword>
<dbReference type="GO" id="GO:0005886">
    <property type="term" value="C:plasma membrane"/>
    <property type="evidence" value="ECO:0007669"/>
    <property type="project" value="TreeGrafter"/>
</dbReference>
<accession>A0A7W9TM14</accession>